<evidence type="ECO:0000256" key="1">
    <source>
        <dbReference type="SAM" id="Phobius"/>
    </source>
</evidence>
<dbReference type="InterPro" id="IPR035287">
    <property type="entry name" value="DUF5362"/>
</dbReference>
<keyword evidence="3" id="KW-1185">Reference proteome</keyword>
<evidence type="ECO:0000313" key="2">
    <source>
        <dbReference type="EMBL" id="SDY56761.1"/>
    </source>
</evidence>
<protein>
    <recommendedName>
        <fullName evidence="4">DUF5362 domain-containing protein</fullName>
    </recommendedName>
</protein>
<keyword evidence="1" id="KW-0472">Membrane</keyword>
<keyword evidence="1" id="KW-0812">Transmembrane</keyword>
<accession>A0A1H3KX85</accession>
<gene>
    <name evidence="2" type="ORF">SAMN05660462_00358</name>
</gene>
<evidence type="ECO:0000313" key="3">
    <source>
        <dbReference type="Proteomes" id="UP000198625"/>
    </source>
</evidence>
<feature type="transmembrane region" description="Helical" evidence="1">
    <location>
        <begin position="97"/>
        <end position="121"/>
    </location>
</feature>
<reference evidence="2 3" key="1">
    <citation type="submission" date="2016-10" db="EMBL/GenBank/DDBJ databases">
        <authorList>
            <person name="de Groot N.N."/>
        </authorList>
    </citation>
    <scope>NUCLEOTIDE SEQUENCE [LARGE SCALE GENOMIC DNA]</scope>
    <source>
        <strain evidence="2 3">DSM 21650</strain>
    </source>
</reference>
<proteinExistence type="predicted"/>
<dbReference type="EMBL" id="FNQE01000002">
    <property type="protein sequence ID" value="SDY56761.1"/>
    <property type="molecule type" value="Genomic_DNA"/>
</dbReference>
<organism evidence="2 3">
    <name type="scientific">Proteiniborus ethanoligenes</name>
    <dbReference type="NCBI Taxonomy" id="415015"/>
    <lineage>
        <taxon>Bacteria</taxon>
        <taxon>Bacillati</taxon>
        <taxon>Bacillota</taxon>
        <taxon>Clostridia</taxon>
        <taxon>Eubacteriales</taxon>
        <taxon>Proteiniborus</taxon>
    </lineage>
</organism>
<name>A0A1H3KX85_9FIRM</name>
<dbReference type="AlphaFoldDB" id="A0A1H3KX85"/>
<dbReference type="RefSeq" id="WP_244270444.1">
    <property type="nucleotide sequence ID" value="NZ_FNQE01000002.1"/>
</dbReference>
<dbReference type="Pfam" id="PF17319">
    <property type="entry name" value="DUF5362"/>
    <property type="match status" value="1"/>
</dbReference>
<feature type="transmembrane region" description="Helical" evidence="1">
    <location>
        <begin position="26"/>
        <end position="59"/>
    </location>
</feature>
<keyword evidence="1" id="KW-1133">Transmembrane helix</keyword>
<sequence>MDNFNQPAYATPDRSLLETLSKWSGFVGIMTIISGAFICLGAITTFGVSLIPGIITIILGVKLRGAKTSIDKYLSGDAREINGIFENLGSYLKLQGILIIISLVLVVLSIIIGIVVGAALFNSFGGYY</sequence>
<evidence type="ECO:0008006" key="4">
    <source>
        <dbReference type="Google" id="ProtNLM"/>
    </source>
</evidence>
<dbReference type="Proteomes" id="UP000198625">
    <property type="component" value="Unassembled WGS sequence"/>
</dbReference>